<feature type="chain" id="PRO_5039582124" description="Lipoprotein" evidence="1">
    <location>
        <begin position="24"/>
        <end position="136"/>
    </location>
</feature>
<reference evidence="2 3" key="1">
    <citation type="submission" date="2017-05" db="EMBL/GenBank/DDBJ databases">
        <title>The Genome Sequence of Enterococcus sp. 10A9_DIV0425.</title>
        <authorList>
            <consortium name="The Broad Institute Genomics Platform"/>
            <consortium name="The Broad Institute Genomic Center for Infectious Diseases"/>
            <person name="Earl A."/>
            <person name="Manson A."/>
            <person name="Schwartman J."/>
            <person name="Gilmore M."/>
            <person name="Abouelleil A."/>
            <person name="Cao P."/>
            <person name="Chapman S."/>
            <person name="Cusick C."/>
            <person name="Shea T."/>
            <person name="Young S."/>
            <person name="Neafsey D."/>
            <person name="Nusbaum C."/>
            <person name="Birren B."/>
        </authorList>
    </citation>
    <scope>NUCLEOTIDE SEQUENCE [LARGE SCALE GENOMIC DNA]</scope>
    <source>
        <strain evidence="2 3">10A9_DIV0425</strain>
    </source>
</reference>
<dbReference type="AlphaFoldDB" id="A0A242JYZ8"/>
<feature type="signal peptide" evidence="1">
    <location>
        <begin position="1"/>
        <end position="23"/>
    </location>
</feature>
<dbReference type="Proteomes" id="UP000194933">
    <property type="component" value="Unassembled WGS sequence"/>
</dbReference>
<evidence type="ECO:0000256" key="1">
    <source>
        <dbReference type="SAM" id="SignalP"/>
    </source>
</evidence>
<dbReference type="PROSITE" id="PS51257">
    <property type="entry name" value="PROKAR_LIPOPROTEIN"/>
    <property type="match status" value="1"/>
</dbReference>
<sequence length="136" mass="15272">MKKSIIVILTLTLGMLTFSGCSSVEHSTVQTTDSTVLQAASADLTNSTYTLKVRKNMELVSGQLIFTKDNMEWTRTYTIGETETSQNTITLTNVKITTENDQYKIVGKEKDKEVTIIFTKIGNYRIQDEEGNIYSL</sequence>
<gene>
    <name evidence="2" type="ORF">A5844_001849</name>
</gene>
<keyword evidence="3" id="KW-1185">Reference proteome</keyword>
<protein>
    <recommendedName>
        <fullName evidence="4">Lipoprotein</fullName>
    </recommendedName>
</protein>
<organism evidence="2 3">
    <name type="scientific">Candidatus Enterococcus wittei</name>
    <dbReference type="NCBI Taxonomy" id="1987383"/>
    <lineage>
        <taxon>Bacteria</taxon>
        <taxon>Bacillati</taxon>
        <taxon>Bacillota</taxon>
        <taxon>Bacilli</taxon>
        <taxon>Lactobacillales</taxon>
        <taxon>Enterococcaceae</taxon>
        <taxon>Enterococcus</taxon>
    </lineage>
</organism>
<proteinExistence type="predicted"/>
<comment type="caution">
    <text evidence="2">The sequence shown here is derived from an EMBL/GenBank/DDBJ whole genome shotgun (WGS) entry which is preliminary data.</text>
</comment>
<evidence type="ECO:0008006" key="4">
    <source>
        <dbReference type="Google" id="ProtNLM"/>
    </source>
</evidence>
<name>A0A242JYZ8_9ENTE</name>
<keyword evidence="1" id="KW-0732">Signal</keyword>
<accession>A0A242JYZ8</accession>
<dbReference type="EMBL" id="NGMO01000003">
    <property type="protein sequence ID" value="OTP10151.1"/>
    <property type="molecule type" value="Genomic_DNA"/>
</dbReference>
<evidence type="ECO:0000313" key="3">
    <source>
        <dbReference type="Proteomes" id="UP000194933"/>
    </source>
</evidence>
<evidence type="ECO:0000313" key="2">
    <source>
        <dbReference type="EMBL" id="OTP10151.1"/>
    </source>
</evidence>